<feature type="transmembrane region" description="Helical" evidence="2">
    <location>
        <begin position="12"/>
        <end position="34"/>
    </location>
</feature>
<dbReference type="Pfam" id="PF20199">
    <property type="entry name" value="RepSA"/>
    <property type="match status" value="1"/>
</dbReference>
<accession>A0A918H2J2</accession>
<proteinExistence type="predicted"/>
<dbReference type="Proteomes" id="UP000619486">
    <property type="component" value="Unassembled WGS sequence"/>
</dbReference>
<protein>
    <recommendedName>
        <fullName evidence="5">Replication initiation protein</fullName>
    </recommendedName>
</protein>
<dbReference type="InterPro" id="IPR046828">
    <property type="entry name" value="RepSA"/>
</dbReference>
<gene>
    <name evidence="3" type="ORF">GCM10014713_27710</name>
</gene>
<dbReference type="AlphaFoldDB" id="A0A918H2J2"/>
<evidence type="ECO:0000313" key="4">
    <source>
        <dbReference type="Proteomes" id="UP000619486"/>
    </source>
</evidence>
<evidence type="ECO:0008006" key="5">
    <source>
        <dbReference type="Google" id="ProtNLM"/>
    </source>
</evidence>
<name>A0A918H2J2_9ACTN</name>
<dbReference type="Pfam" id="PF10935">
    <property type="entry name" value="DUF2637"/>
    <property type="match status" value="1"/>
</dbReference>
<evidence type="ECO:0000313" key="3">
    <source>
        <dbReference type="EMBL" id="GGT32505.1"/>
    </source>
</evidence>
<dbReference type="InterPro" id="IPR021235">
    <property type="entry name" value="DUF2637"/>
</dbReference>
<feature type="region of interest" description="Disordered" evidence="1">
    <location>
        <begin position="149"/>
        <end position="190"/>
    </location>
</feature>
<feature type="transmembrane region" description="Helical" evidence="2">
    <location>
        <begin position="46"/>
        <end position="66"/>
    </location>
</feature>
<sequence>MSEERFTRRTVTVVMAVIAALAFVFSFGNVWALALRLGVPHPIAPLIAPMVDLSVVGLLVALRFLALRGVPKTELKAGTRLLHLCGLLTLALNTAEPLLAGRYGRACLDTVAPLLLLGWGHVGPAFLAQFHTLIRPTPRLEGAATLAAEPMPDDAPAPAPAPEPQMPAPAVAASPAEDLEPAPTPAATPPVAVAKTTRPASGPALPAALLDSARRIADAHRAEHGTPITAAHLGTRMGVALPVATTALAQLLAPAPTGHIPLAEPTPAPGSGPPCPEQHQHAYRSGWLLLGATHPNRRDTPQMVTLDLRHVASPAVRDLLHLLNHPDFDRAQQQIEHLGGCTEPVRLTGHTAAVDTSTGEVLRSYTSSEEPTGSLLTACGNRRSSRCPACSRLYAADTYHLIRAGLSGGKTVPDTVRTHPRVFTTLTAPSFGPVHNRPTTPSGDVRPCRCRKLHEPTDPLLGTPLNPATYDYAGAVLLNAHASVLWARFTTYLRREIAARLNLTQKAARTVLRVSFAKVAEYQKRGLVHFHAVIRLDGPDGNTTPPPPHATVSVLTDAIRAAAPRARITVVSDAVGERELGWGQQLDVRQIATFGTDTELTDQAVAAYVAKYATKSTDASGALDRALFCRPCQGRGATLLPRGTPLACTACDGTGQARPLPRLAVARHVRQMIRTCWELGKLPEFADLKLWKWAHMLGFRGHFSTKSRSYSTTLGALRAARRVWRTEQACAHAGLPESGPATTLVVGHWDYLGSGYSPGAALLAAHVRHRKELERQLAAEGGF</sequence>
<feature type="compositionally biased region" description="Pro residues" evidence="1">
    <location>
        <begin position="264"/>
        <end position="276"/>
    </location>
</feature>
<keyword evidence="4" id="KW-1185">Reference proteome</keyword>
<keyword evidence="2" id="KW-1133">Transmembrane helix</keyword>
<keyword evidence="2" id="KW-0812">Transmembrane</keyword>
<feature type="region of interest" description="Disordered" evidence="1">
    <location>
        <begin position="259"/>
        <end position="279"/>
    </location>
</feature>
<reference evidence="3" key="2">
    <citation type="submission" date="2020-09" db="EMBL/GenBank/DDBJ databases">
        <authorList>
            <person name="Sun Q."/>
            <person name="Ohkuma M."/>
        </authorList>
    </citation>
    <scope>NUCLEOTIDE SEQUENCE</scope>
    <source>
        <strain evidence="3">JCM 3172</strain>
    </source>
</reference>
<feature type="compositionally biased region" description="Pro residues" evidence="1">
    <location>
        <begin position="153"/>
        <end position="167"/>
    </location>
</feature>
<dbReference type="EMBL" id="BMQQ01000008">
    <property type="protein sequence ID" value="GGT32505.1"/>
    <property type="molecule type" value="Genomic_DNA"/>
</dbReference>
<evidence type="ECO:0000256" key="2">
    <source>
        <dbReference type="SAM" id="Phobius"/>
    </source>
</evidence>
<organism evidence="3 4">
    <name type="scientific">Streptomyces purpureus</name>
    <dbReference type="NCBI Taxonomy" id="1951"/>
    <lineage>
        <taxon>Bacteria</taxon>
        <taxon>Bacillati</taxon>
        <taxon>Actinomycetota</taxon>
        <taxon>Actinomycetes</taxon>
        <taxon>Kitasatosporales</taxon>
        <taxon>Streptomycetaceae</taxon>
        <taxon>Streptomyces</taxon>
    </lineage>
</organism>
<comment type="caution">
    <text evidence="3">The sequence shown here is derived from an EMBL/GenBank/DDBJ whole genome shotgun (WGS) entry which is preliminary data.</text>
</comment>
<reference evidence="3" key="1">
    <citation type="journal article" date="2014" name="Int. J. Syst. Evol. Microbiol.">
        <title>Complete genome sequence of Corynebacterium casei LMG S-19264T (=DSM 44701T), isolated from a smear-ripened cheese.</title>
        <authorList>
            <consortium name="US DOE Joint Genome Institute (JGI-PGF)"/>
            <person name="Walter F."/>
            <person name="Albersmeier A."/>
            <person name="Kalinowski J."/>
            <person name="Ruckert C."/>
        </authorList>
    </citation>
    <scope>NUCLEOTIDE SEQUENCE</scope>
    <source>
        <strain evidence="3">JCM 3172</strain>
    </source>
</reference>
<keyword evidence="2" id="KW-0472">Membrane</keyword>
<evidence type="ECO:0000256" key="1">
    <source>
        <dbReference type="SAM" id="MobiDB-lite"/>
    </source>
</evidence>